<accession>A0ABN2T8Q1</accession>
<feature type="transmembrane region" description="Helical" evidence="1">
    <location>
        <begin position="27"/>
        <end position="46"/>
    </location>
</feature>
<organism evidence="2 3">
    <name type="scientific">Brevibacterium samyangense</name>
    <dbReference type="NCBI Taxonomy" id="366888"/>
    <lineage>
        <taxon>Bacteria</taxon>
        <taxon>Bacillati</taxon>
        <taxon>Actinomycetota</taxon>
        <taxon>Actinomycetes</taxon>
        <taxon>Micrococcales</taxon>
        <taxon>Brevibacteriaceae</taxon>
        <taxon>Brevibacterium</taxon>
    </lineage>
</organism>
<keyword evidence="3" id="KW-1185">Reference proteome</keyword>
<dbReference type="RefSeq" id="WP_344306984.1">
    <property type="nucleotide sequence ID" value="NZ_BAAANO010000005.1"/>
</dbReference>
<keyword evidence="1" id="KW-0812">Transmembrane</keyword>
<evidence type="ECO:0000313" key="2">
    <source>
        <dbReference type="EMBL" id="GAA2001159.1"/>
    </source>
</evidence>
<evidence type="ECO:0008006" key="4">
    <source>
        <dbReference type="Google" id="ProtNLM"/>
    </source>
</evidence>
<proteinExistence type="predicted"/>
<keyword evidence="1" id="KW-0472">Membrane</keyword>
<sequence length="156" mass="16607">MSVLASYRRALARFLSAPDRGSGTVEFVFVTVVLLVPVVYLVVALAQIQGGSFATHAAAVNAARAAARYPDSAEVRADLMTRMHFEDFGLEEVHWSIDLDCSADCRAAGTYVTATVEARIPVPGTPLLFGADSAPHVTVRGSHSDVVSPHVGRAQR</sequence>
<evidence type="ECO:0000313" key="3">
    <source>
        <dbReference type="Proteomes" id="UP001500755"/>
    </source>
</evidence>
<name>A0ABN2T8Q1_9MICO</name>
<gene>
    <name evidence="2" type="ORF">GCM10009755_06870</name>
</gene>
<dbReference type="EMBL" id="BAAANO010000005">
    <property type="protein sequence ID" value="GAA2001159.1"/>
    <property type="molecule type" value="Genomic_DNA"/>
</dbReference>
<dbReference type="Proteomes" id="UP001500755">
    <property type="component" value="Unassembled WGS sequence"/>
</dbReference>
<keyword evidence="1" id="KW-1133">Transmembrane helix</keyword>
<evidence type="ECO:0000256" key="1">
    <source>
        <dbReference type="SAM" id="Phobius"/>
    </source>
</evidence>
<comment type="caution">
    <text evidence="2">The sequence shown here is derived from an EMBL/GenBank/DDBJ whole genome shotgun (WGS) entry which is preliminary data.</text>
</comment>
<reference evidence="2 3" key="1">
    <citation type="journal article" date="2019" name="Int. J. Syst. Evol. Microbiol.">
        <title>The Global Catalogue of Microorganisms (GCM) 10K type strain sequencing project: providing services to taxonomists for standard genome sequencing and annotation.</title>
        <authorList>
            <consortium name="The Broad Institute Genomics Platform"/>
            <consortium name="The Broad Institute Genome Sequencing Center for Infectious Disease"/>
            <person name="Wu L."/>
            <person name="Ma J."/>
        </authorList>
    </citation>
    <scope>NUCLEOTIDE SEQUENCE [LARGE SCALE GENOMIC DNA]</scope>
    <source>
        <strain evidence="2 3">JCM 14546</strain>
    </source>
</reference>
<protein>
    <recommendedName>
        <fullName evidence="4">TadE-like protein</fullName>
    </recommendedName>
</protein>